<evidence type="ECO:0000313" key="3">
    <source>
        <dbReference type="Proteomes" id="UP000824005"/>
    </source>
</evidence>
<feature type="repeat" description="TPR" evidence="1">
    <location>
        <begin position="115"/>
        <end position="148"/>
    </location>
</feature>
<dbReference type="PROSITE" id="PS50005">
    <property type="entry name" value="TPR"/>
    <property type="match status" value="1"/>
</dbReference>
<dbReference type="InterPro" id="IPR011990">
    <property type="entry name" value="TPR-like_helical_dom_sf"/>
</dbReference>
<evidence type="ECO:0000313" key="2">
    <source>
        <dbReference type="EMBL" id="HIY65882.1"/>
    </source>
</evidence>
<dbReference type="EMBL" id="DXDC01000185">
    <property type="protein sequence ID" value="HIY65882.1"/>
    <property type="molecule type" value="Genomic_DNA"/>
</dbReference>
<evidence type="ECO:0000256" key="1">
    <source>
        <dbReference type="PROSITE-ProRule" id="PRU00339"/>
    </source>
</evidence>
<keyword evidence="1" id="KW-0802">TPR repeat</keyword>
<dbReference type="InterPro" id="IPR019734">
    <property type="entry name" value="TPR_rpt"/>
</dbReference>
<organism evidence="2 3">
    <name type="scientific">Candidatus Agrococcus pullicola</name>
    <dbReference type="NCBI Taxonomy" id="2838429"/>
    <lineage>
        <taxon>Bacteria</taxon>
        <taxon>Bacillati</taxon>
        <taxon>Actinomycetota</taxon>
        <taxon>Actinomycetes</taxon>
        <taxon>Micrococcales</taxon>
        <taxon>Microbacteriaceae</taxon>
        <taxon>Agrococcus</taxon>
    </lineage>
</organism>
<comment type="caution">
    <text evidence="2">The sequence shown here is derived from an EMBL/GenBank/DDBJ whole genome shotgun (WGS) entry which is preliminary data.</text>
</comment>
<dbReference type="SUPFAM" id="SSF48452">
    <property type="entry name" value="TPR-like"/>
    <property type="match status" value="1"/>
</dbReference>
<dbReference type="SMART" id="SM00028">
    <property type="entry name" value="TPR"/>
    <property type="match status" value="2"/>
</dbReference>
<name>A0A9D2C944_9MICO</name>
<dbReference type="AlphaFoldDB" id="A0A9D2C944"/>
<sequence length="186" mass="20446">MEELVVGFDRTTLRPTVDLARAKSRLRELGDSRSLESLLERARILAAMGEFERSASLAASAVVQARTSGLRENALRARLVRASVAEARGLFDRAVREASKIVEEARSSDLVELWARALQLRGIAHFESGSTREAVDDFTRALALRRDAEAPGHLVDESEVSLMVASDRLARETNAVPKRAVHPLFG</sequence>
<dbReference type="Proteomes" id="UP000824005">
    <property type="component" value="Unassembled WGS sequence"/>
</dbReference>
<dbReference type="Gene3D" id="1.25.40.10">
    <property type="entry name" value="Tetratricopeptide repeat domain"/>
    <property type="match status" value="1"/>
</dbReference>
<reference evidence="2" key="2">
    <citation type="submission" date="2021-04" db="EMBL/GenBank/DDBJ databases">
        <authorList>
            <person name="Gilroy R."/>
        </authorList>
    </citation>
    <scope>NUCLEOTIDE SEQUENCE</scope>
    <source>
        <strain evidence="2">ChiGjej1B1-98</strain>
    </source>
</reference>
<protein>
    <submittedName>
        <fullName evidence="2">Tetratricopeptide repeat protein</fullName>
    </submittedName>
</protein>
<proteinExistence type="predicted"/>
<gene>
    <name evidence="2" type="ORF">H9830_06355</name>
</gene>
<reference evidence="2" key="1">
    <citation type="journal article" date="2021" name="PeerJ">
        <title>Extensive microbial diversity within the chicken gut microbiome revealed by metagenomics and culture.</title>
        <authorList>
            <person name="Gilroy R."/>
            <person name="Ravi A."/>
            <person name="Getino M."/>
            <person name="Pursley I."/>
            <person name="Horton D.L."/>
            <person name="Alikhan N.F."/>
            <person name="Baker D."/>
            <person name="Gharbi K."/>
            <person name="Hall N."/>
            <person name="Watson M."/>
            <person name="Adriaenssens E.M."/>
            <person name="Foster-Nyarko E."/>
            <person name="Jarju S."/>
            <person name="Secka A."/>
            <person name="Antonio M."/>
            <person name="Oren A."/>
            <person name="Chaudhuri R.R."/>
            <person name="La Ragione R."/>
            <person name="Hildebrand F."/>
            <person name="Pallen M.J."/>
        </authorList>
    </citation>
    <scope>NUCLEOTIDE SEQUENCE</scope>
    <source>
        <strain evidence="2">ChiGjej1B1-98</strain>
    </source>
</reference>
<accession>A0A9D2C944</accession>